<dbReference type="Proteomes" id="UP000662904">
    <property type="component" value="Chromosome"/>
</dbReference>
<dbReference type="InterPro" id="IPR019813">
    <property type="entry name" value="Translation_initiation_fac3_CS"/>
</dbReference>
<dbReference type="Pfam" id="PF05198">
    <property type="entry name" value="IF3_N"/>
    <property type="match status" value="1"/>
</dbReference>
<dbReference type="InterPro" id="IPR036788">
    <property type="entry name" value="T_IF-3_C_sf"/>
</dbReference>
<dbReference type="InterPro" id="IPR001288">
    <property type="entry name" value="Translation_initiation_fac_3"/>
</dbReference>
<comment type="function">
    <text evidence="4 6">IF-3 binds to the 30S ribosomal subunit and shifts the equilibrium between 70S ribosomes and their 50S and 30S subunits in favor of the free subunits, thus enhancing the availability of 30S subunits on which protein synthesis initiation begins.</text>
</comment>
<dbReference type="GO" id="GO:0005829">
    <property type="term" value="C:cytosol"/>
    <property type="evidence" value="ECO:0007669"/>
    <property type="project" value="TreeGrafter"/>
</dbReference>
<dbReference type="GO" id="GO:0043022">
    <property type="term" value="F:ribosome binding"/>
    <property type="evidence" value="ECO:0007669"/>
    <property type="project" value="UniProtKB-ARBA"/>
</dbReference>
<dbReference type="AlphaFoldDB" id="A0A8A0RR01"/>
<keyword evidence="3 4" id="KW-0648">Protein biosynthesis</keyword>
<dbReference type="NCBIfam" id="TIGR00168">
    <property type="entry name" value="infC"/>
    <property type="match status" value="1"/>
</dbReference>
<evidence type="ECO:0000259" key="8">
    <source>
        <dbReference type="Pfam" id="PF05198"/>
    </source>
</evidence>
<feature type="domain" description="Translation initiation factor 3 N-terminal" evidence="8">
    <location>
        <begin position="2"/>
        <end position="71"/>
    </location>
</feature>
<dbReference type="PANTHER" id="PTHR10938">
    <property type="entry name" value="TRANSLATION INITIATION FACTOR IF-3"/>
    <property type="match status" value="1"/>
</dbReference>
<comment type="subunit">
    <text evidence="4 6">Monomer.</text>
</comment>
<evidence type="ECO:0000256" key="1">
    <source>
        <dbReference type="ARBA" id="ARBA00005439"/>
    </source>
</evidence>
<dbReference type="GO" id="GO:0016020">
    <property type="term" value="C:membrane"/>
    <property type="evidence" value="ECO:0007669"/>
    <property type="project" value="TreeGrafter"/>
</dbReference>
<name>A0A8A0RR01_9FIRM</name>
<dbReference type="KEGG" id="kme:H0A61_02335"/>
<evidence type="ECO:0000313" key="10">
    <source>
        <dbReference type="Proteomes" id="UP000662904"/>
    </source>
</evidence>
<accession>A0A8A0RR01</accession>
<dbReference type="InterPro" id="IPR019815">
    <property type="entry name" value="Translation_initiation_fac_3_C"/>
</dbReference>
<dbReference type="Gene3D" id="3.10.20.80">
    <property type="entry name" value="Translation initiation factor 3 (IF-3), N-terminal domain"/>
    <property type="match status" value="1"/>
</dbReference>
<evidence type="ECO:0000256" key="4">
    <source>
        <dbReference type="HAMAP-Rule" id="MF_00080"/>
    </source>
</evidence>
<feature type="domain" description="Translation initiation factor 3 C-terminal" evidence="7">
    <location>
        <begin position="78"/>
        <end position="163"/>
    </location>
</feature>
<dbReference type="SUPFAM" id="SSF54364">
    <property type="entry name" value="Translation initiation factor IF3, N-terminal domain"/>
    <property type="match status" value="1"/>
</dbReference>
<dbReference type="EMBL" id="CP059066">
    <property type="protein sequence ID" value="QSQ09949.1"/>
    <property type="molecule type" value="Genomic_DNA"/>
</dbReference>
<dbReference type="Gene3D" id="3.30.110.10">
    <property type="entry name" value="Translation initiation factor 3 (IF-3), C-terminal domain"/>
    <property type="match status" value="1"/>
</dbReference>
<protein>
    <recommendedName>
        <fullName evidence="4 5">Translation initiation factor IF-3</fullName>
    </recommendedName>
</protein>
<evidence type="ECO:0000259" key="7">
    <source>
        <dbReference type="Pfam" id="PF00707"/>
    </source>
</evidence>
<evidence type="ECO:0000256" key="3">
    <source>
        <dbReference type="ARBA" id="ARBA00022917"/>
    </source>
</evidence>
<keyword evidence="4" id="KW-0963">Cytoplasm</keyword>
<proteinExistence type="inferred from homology"/>
<gene>
    <name evidence="4 9" type="primary">infC</name>
    <name evidence="9" type="ORF">H0A61_02335</name>
</gene>
<organism evidence="9 10">
    <name type="scientific">Koleobacter methoxysyntrophicus</name>
    <dbReference type="NCBI Taxonomy" id="2751313"/>
    <lineage>
        <taxon>Bacteria</taxon>
        <taxon>Bacillati</taxon>
        <taxon>Bacillota</taxon>
        <taxon>Clostridia</taxon>
        <taxon>Koleobacterales</taxon>
        <taxon>Koleobacteraceae</taxon>
        <taxon>Koleobacter</taxon>
    </lineage>
</organism>
<dbReference type="FunFam" id="3.10.20.80:FF:000001">
    <property type="entry name" value="Translation initiation factor IF-3"/>
    <property type="match status" value="1"/>
</dbReference>
<comment type="similarity">
    <text evidence="1 4 6">Belongs to the IF-3 family.</text>
</comment>
<evidence type="ECO:0000256" key="6">
    <source>
        <dbReference type="RuleBase" id="RU000646"/>
    </source>
</evidence>
<reference evidence="9" key="1">
    <citation type="submission" date="2020-07" db="EMBL/GenBank/DDBJ databases">
        <title>Koleobacter methoxysyntrophicus gen. nov., sp. nov., a novel anaerobic bacterium isolated from deep subsurface oil field and proposal of Koleobacterales ord. nov. in the phylum Firmicutes.</title>
        <authorList>
            <person name="Sakamoto S."/>
            <person name="Tamaki H."/>
        </authorList>
    </citation>
    <scope>NUCLEOTIDE SEQUENCE</scope>
    <source>
        <strain evidence="9">NRmbB1</strain>
    </source>
</reference>
<dbReference type="RefSeq" id="WP_277817211.1">
    <property type="nucleotide sequence ID" value="NZ_CP059066.1"/>
</dbReference>
<keyword evidence="10" id="KW-1185">Reference proteome</keyword>
<dbReference type="Pfam" id="PF00707">
    <property type="entry name" value="IF3_C"/>
    <property type="match status" value="1"/>
</dbReference>
<dbReference type="InterPro" id="IPR036787">
    <property type="entry name" value="T_IF-3_N_sf"/>
</dbReference>
<dbReference type="GO" id="GO:0032790">
    <property type="term" value="P:ribosome disassembly"/>
    <property type="evidence" value="ECO:0007669"/>
    <property type="project" value="TreeGrafter"/>
</dbReference>
<evidence type="ECO:0000256" key="5">
    <source>
        <dbReference type="NCBIfam" id="TIGR00168"/>
    </source>
</evidence>
<evidence type="ECO:0000313" key="9">
    <source>
        <dbReference type="EMBL" id="QSQ09949.1"/>
    </source>
</evidence>
<dbReference type="SUPFAM" id="SSF55200">
    <property type="entry name" value="Translation initiation factor IF3, C-terminal domain"/>
    <property type="match status" value="1"/>
</dbReference>
<dbReference type="PROSITE" id="PS00938">
    <property type="entry name" value="IF3"/>
    <property type="match status" value="1"/>
</dbReference>
<keyword evidence="2 4" id="KW-0396">Initiation factor</keyword>
<dbReference type="PANTHER" id="PTHR10938:SF0">
    <property type="entry name" value="TRANSLATION INITIATION FACTOR IF-3, MITOCHONDRIAL"/>
    <property type="match status" value="1"/>
</dbReference>
<dbReference type="HAMAP" id="MF_00080">
    <property type="entry name" value="IF_3"/>
    <property type="match status" value="1"/>
</dbReference>
<sequence length="167" mass="19520">MINEQIKDKEIRVIDSNGEQIGIMPIKKALKLAQEKQLDLVKVAPQAKPPVCRIMDYGKYKYEQSKKEKEARKKQKIINIKEIRMSPKIEEHDFQVRVRNAQRFINDGDKVKVTIRFRGREIAHTDLGQEVLEKMAEELRDIAIVEKKPKVEGKNMVMILSPKQEQQ</sequence>
<evidence type="ECO:0000256" key="2">
    <source>
        <dbReference type="ARBA" id="ARBA00022540"/>
    </source>
</evidence>
<dbReference type="GO" id="GO:0003743">
    <property type="term" value="F:translation initiation factor activity"/>
    <property type="evidence" value="ECO:0007669"/>
    <property type="project" value="UniProtKB-UniRule"/>
</dbReference>
<dbReference type="FunFam" id="3.30.110.10:FF:000001">
    <property type="entry name" value="Translation initiation factor IF-3"/>
    <property type="match status" value="1"/>
</dbReference>
<comment type="subcellular location">
    <subcellularLocation>
        <location evidence="4 6">Cytoplasm</location>
    </subcellularLocation>
</comment>
<dbReference type="InterPro" id="IPR019814">
    <property type="entry name" value="Translation_initiation_fac_3_N"/>
</dbReference>